<name>T0YNV1_9ZZZZ</name>
<organism evidence="1">
    <name type="scientific">mine drainage metagenome</name>
    <dbReference type="NCBI Taxonomy" id="410659"/>
    <lineage>
        <taxon>unclassified sequences</taxon>
        <taxon>metagenomes</taxon>
        <taxon>ecological metagenomes</taxon>
    </lineage>
</organism>
<accession>T0YNV1</accession>
<comment type="caution">
    <text evidence="1">The sequence shown here is derived from an EMBL/GenBank/DDBJ whole genome shotgun (WGS) entry which is preliminary data.</text>
</comment>
<sequence length="103" mass="11853">MTNPFLNFQIISYYSPYIYVEILKNNTPAIKAYFNTYRISNSSNQTFMLRNATIPLTTLYGKTVQIRLVVNEVEQHEYVVAGDFRLSSVPNQQPGILENITIV</sequence>
<reference evidence="1" key="2">
    <citation type="journal article" date="2014" name="ISME J.">
        <title>Microbial stratification in low pH oxic and suboxic macroscopic growths along an acid mine drainage.</title>
        <authorList>
            <person name="Mendez-Garcia C."/>
            <person name="Mesa V."/>
            <person name="Sprenger R.R."/>
            <person name="Richter M."/>
            <person name="Diez M.S."/>
            <person name="Solano J."/>
            <person name="Bargiela R."/>
            <person name="Golyshina O.V."/>
            <person name="Manteca A."/>
            <person name="Ramos J.L."/>
            <person name="Gallego J.R."/>
            <person name="Llorente I."/>
            <person name="Martins Dos Santos V.A."/>
            <person name="Jensen O.N."/>
            <person name="Pelaez A.I."/>
            <person name="Sanchez J."/>
            <person name="Ferrer M."/>
        </authorList>
    </citation>
    <scope>NUCLEOTIDE SEQUENCE</scope>
</reference>
<evidence type="ECO:0000313" key="1">
    <source>
        <dbReference type="EMBL" id="EQD37121.1"/>
    </source>
</evidence>
<protein>
    <submittedName>
        <fullName evidence="1">Uncharacterized protein</fullName>
    </submittedName>
</protein>
<proteinExistence type="predicted"/>
<reference evidence="1" key="1">
    <citation type="submission" date="2013-08" db="EMBL/GenBank/DDBJ databases">
        <authorList>
            <person name="Mendez C."/>
            <person name="Richter M."/>
            <person name="Ferrer M."/>
            <person name="Sanchez J."/>
        </authorList>
    </citation>
    <scope>NUCLEOTIDE SEQUENCE</scope>
</reference>
<dbReference type="EMBL" id="AUZZ01008568">
    <property type="protein sequence ID" value="EQD37121.1"/>
    <property type="molecule type" value="Genomic_DNA"/>
</dbReference>
<gene>
    <name evidence="1" type="ORF">B2A_11859</name>
</gene>
<dbReference type="AlphaFoldDB" id="T0YNV1"/>